<feature type="compositionally biased region" description="Basic and acidic residues" evidence="3">
    <location>
        <begin position="1"/>
        <end position="10"/>
    </location>
</feature>
<evidence type="ECO:0000259" key="4">
    <source>
        <dbReference type="PROSITE" id="PS50110"/>
    </source>
</evidence>
<accession>A0A6J5GXB1</accession>
<name>A0A6J5GXB1_9BURK</name>
<keyword evidence="1 2" id="KW-0597">Phosphoprotein</keyword>
<dbReference type="InterPro" id="IPR001789">
    <property type="entry name" value="Sig_transdc_resp-reg_receiver"/>
</dbReference>
<dbReference type="SMART" id="SM00448">
    <property type="entry name" value="REC"/>
    <property type="match status" value="1"/>
</dbReference>
<dbReference type="SUPFAM" id="SSF52172">
    <property type="entry name" value="CheY-like"/>
    <property type="match status" value="1"/>
</dbReference>
<feature type="modified residue" description="4-aspartylphosphate" evidence="2">
    <location>
        <position position="93"/>
    </location>
</feature>
<protein>
    <recommendedName>
        <fullName evidence="4">Response regulatory domain-containing protein</fullName>
    </recommendedName>
</protein>
<gene>
    <name evidence="5" type="ORF">LMG28688_06827</name>
</gene>
<sequence>MPMRGHDPTSSRRSSGVDGSEATNARTGFVLVNRMSASSQSVAIVDDEESVGRAIWRLLKSAGIEAVAFTSGEAFLEALQATPRYEPVCVILDFQMPGLSGLDVQQRLSGSGLPVIVITAYDGPRVRAQARAGGALAYLCKPFDESDLIDAVRSVLDEDPDA</sequence>
<evidence type="ECO:0000313" key="5">
    <source>
        <dbReference type="EMBL" id="CAB3808706.1"/>
    </source>
</evidence>
<dbReference type="GO" id="GO:0000160">
    <property type="term" value="P:phosphorelay signal transduction system"/>
    <property type="evidence" value="ECO:0007669"/>
    <property type="project" value="InterPro"/>
</dbReference>
<dbReference type="InterPro" id="IPR011006">
    <property type="entry name" value="CheY-like_superfamily"/>
</dbReference>
<evidence type="ECO:0000313" key="6">
    <source>
        <dbReference type="Proteomes" id="UP000494119"/>
    </source>
</evidence>
<keyword evidence="6" id="KW-1185">Reference proteome</keyword>
<organism evidence="5 6">
    <name type="scientific">Paraburkholderia caffeinitolerans</name>
    <dbReference type="NCBI Taxonomy" id="1723730"/>
    <lineage>
        <taxon>Bacteria</taxon>
        <taxon>Pseudomonadati</taxon>
        <taxon>Pseudomonadota</taxon>
        <taxon>Betaproteobacteria</taxon>
        <taxon>Burkholderiales</taxon>
        <taxon>Burkholderiaceae</taxon>
        <taxon>Paraburkholderia</taxon>
    </lineage>
</organism>
<dbReference type="PROSITE" id="PS50110">
    <property type="entry name" value="RESPONSE_REGULATORY"/>
    <property type="match status" value="1"/>
</dbReference>
<evidence type="ECO:0000256" key="3">
    <source>
        <dbReference type="SAM" id="MobiDB-lite"/>
    </source>
</evidence>
<reference evidence="5 6" key="1">
    <citation type="submission" date="2020-04" db="EMBL/GenBank/DDBJ databases">
        <authorList>
            <person name="De Canck E."/>
        </authorList>
    </citation>
    <scope>NUCLEOTIDE SEQUENCE [LARGE SCALE GENOMIC DNA]</scope>
    <source>
        <strain evidence="5 6">LMG 28688</strain>
    </source>
</reference>
<evidence type="ECO:0000256" key="2">
    <source>
        <dbReference type="PROSITE-ProRule" id="PRU00169"/>
    </source>
</evidence>
<dbReference type="AlphaFoldDB" id="A0A6J5GXB1"/>
<dbReference type="PANTHER" id="PTHR44591:SF25">
    <property type="entry name" value="CHEMOTAXIS TWO-COMPONENT RESPONSE REGULATOR"/>
    <property type="match status" value="1"/>
</dbReference>
<dbReference type="PANTHER" id="PTHR44591">
    <property type="entry name" value="STRESS RESPONSE REGULATOR PROTEIN 1"/>
    <property type="match status" value="1"/>
</dbReference>
<dbReference type="Proteomes" id="UP000494119">
    <property type="component" value="Unassembled WGS sequence"/>
</dbReference>
<dbReference type="InterPro" id="IPR050595">
    <property type="entry name" value="Bact_response_regulator"/>
</dbReference>
<dbReference type="EMBL" id="CADIKL010000060">
    <property type="protein sequence ID" value="CAB3808706.1"/>
    <property type="molecule type" value="Genomic_DNA"/>
</dbReference>
<evidence type="ECO:0000256" key="1">
    <source>
        <dbReference type="ARBA" id="ARBA00022553"/>
    </source>
</evidence>
<proteinExistence type="predicted"/>
<feature type="region of interest" description="Disordered" evidence="3">
    <location>
        <begin position="1"/>
        <end position="21"/>
    </location>
</feature>
<dbReference type="Pfam" id="PF00072">
    <property type="entry name" value="Response_reg"/>
    <property type="match status" value="1"/>
</dbReference>
<feature type="domain" description="Response regulatory" evidence="4">
    <location>
        <begin position="41"/>
        <end position="156"/>
    </location>
</feature>
<dbReference type="Gene3D" id="3.40.50.2300">
    <property type="match status" value="1"/>
</dbReference>